<dbReference type="SUPFAM" id="SSF49562">
    <property type="entry name" value="C2 domain (Calcium/lipid-binding domain, CaLB)"/>
    <property type="match status" value="3"/>
</dbReference>
<dbReference type="SMART" id="SM00239">
    <property type="entry name" value="C2"/>
    <property type="match status" value="3"/>
</dbReference>
<dbReference type="PANTHER" id="PTHR31425">
    <property type="entry name" value="PHOSPHORIBOSYLANTHRANILATE TRANSFERASE ISOFORM 1"/>
    <property type="match status" value="1"/>
</dbReference>
<dbReference type="PANTHER" id="PTHR31425:SF45">
    <property type="entry name" value="MULTIPLE C2 DOMAIN AND TRANSMEMBRANE REGION PROTEIN 12-RELATED"/>
    <property type="match status" value="1"/>
</dbReference>
<dbReference type="Pfam" id="PF00168">
    <property type="entry name" value="C2"/>
    <property type="match status" value="3"/>
</dbReference>
<dbReference type="OrthoDB" id="1029639at2759"/>
<protein>
    <recommendedName>
        <fullName evidence="3">C2 domain-containing protein</fullName>
    </recommendedName>
</protein>
<organism evidence="4 5">
    <name type="scientific">Arabis alpina</name>
    <name type="common">Alpine rock-cress</name>
    <dbReference type="NCBI Taxonomy" id="50452"/>
    <lineage>
        <taxon>Eukaryota</taxon>
        <taxon>Viridiplantae</taxon>
        <taxon>Streptophyta</taxon>
        <taxon>Embryophyta</taxon>
        <taxon>Tracheophyta</taxon>
        <taxon>Spermatophyta</taxon>
        <taxon>Magnoliopsida</taxon>
        <taxon>eudicotyledons</taxon>
        <taxon>Gunneridae</taxon>
        <taxon>Pentapetalae</taxon>
        <taxon>rosids</taxon>
        <taxon>malvids</taxon>
        <taxon>Brassicales</taxon>
        <taxon>Brassicaceae</taxon>
        <taxon>Arabideae</taxon>
        <taxon>Arabis</taxon>
    </lineage>
</organism>
<evidence type="ECO:0000313" key="4">
    <source>
        <dbReference type="EMBL" id="KFK34587.1"/>
    </source>
</evidence>
<dbReference type="InterPro" id="IPR047259">
    <property type="entry name" value="QUIRKY-like"/>
</dbReference>
<name>A0A087GXI5_ARAAL</name>
<feature type="transmembrane region" description="Helical" evidence="2">
    <location>
        <begin position="687"/>
        <end position="709"/>
    </location>
</feature>
<evidence type="ECO:0000259" key="3">
    <source>
        <dbReference type="PROSITE" id="PS50004"/>
    </source>
</evidence>
<feature type="region of interest" description="Disordered" evidence="1">
    <location>
        <begin position="1"/>
        <end position="33"/>
    </location>
</feature>
<dbReference type="Gramene" id="KFK34587">
    <property type="protein sequence ID" value="KFK34587"/>
    <property type="gene ID" value="AALP_AA5G165300"/>
</dbReference>
<dbReference type="AlphaFoldDB" id="A0A087GXI5"/>
<feature type="transmembrane region" description="Helical" evidence="2">
    <location>
        <begin position="593"/>
        <end position="621"/>
    </location>
</feature>
<feature type="domain" description="C2" evidence="3">
    <location>
        <begin position="335"/>
        <end position="458"/>
    </location>
</feature>
<evidence type="ECO:0000313" key="5">
    <source>
        <dbReference type="Proteomes" id="UP000029120"/>
    </source>
</evidence>
<dbReference type="eggNOG" id="ENOG502R77N">
    <property type="taxonomic scope" value="Eukaryota"/>
</dbReference>
<sequence>MAAKKDGFSVKKITRKLGREGRAQNSKDQPSNSHDLVEQMEFLYVQLIQVINTPKTCTPIVEVALGNHKSSTKDLPLGPSMEWNQVFAFDKTKDDVLSINLSLDESENGVVVVGEQNFKLAEDIPSRVPPDSRIVPKWYSMNYAEDGHPVMLLMSVWFGTQADEVYSHAWFSDSFDVSASCLINTRPNVYLAPRLCYVRVKVVSGHDLVSNDGNRTPSVYVKATLGKQVQKTAISSGSNPSWNQELIFVASEPLHDIVYISLIDHIDDQQEECIGTLTKYLSEMYAVKVPESAPWSIFYDIKPSVEGDSRQFSSKIKMKLTVDQTYHVFDEYSQYSSDYQAFAKGLWPALLGKLEIGILGATGLETVKDLGDGTKTSTDAYVVAKYGNKWAKTRTVADSFSPKWNEQYTWDVYDKCTVVTLGIYDNYSRIDYAKDVPIGKVRIPLISLEWDKLYTRSFPIILDLGETELKKTRELHLAVRCVPLAQPVALAKSRFGWTLPRAHYISRLSTDQTEQLREEAVKVNCVNLAKAEPPLRNEVVADMLKPPNRDLVSIRICKANYESLCRMVQTLSMWYAWFDANIRLTTDVLPKFVAVYICGLLLFFPKWIMCLAVYILPVYVASKFLSETIKRGYYRNMYGIDTPPPLVLEDDLKLENLAEKVVTFIGEAASWVERLCLLFTSRDDPFALAYSWVVLYLILLAICNVPYQILGFFG</sequence>
<keyword evidence="2" id="KW-1133">Transmembrane helix</keyword>
<gene>
    <name evidence="4" type="ordered locus">AALP_Aa5g165300</name>
</gene>
<dbReference type="InterPro" id="IPR035892">
    <property type="entry name" value="C2_domain_sf"/>
</dbReference>
<accession>A0A087GXI5</accession>
<keyword evidence="2" id="KW-0472">Membrane</keyword>
<dbReference type="PROSITE" id="PS50004">
    <property type="entry name" value="C2"/>
    <property type="match status" value="2"/>
</dbReference>
<feature type="compositionally biased region" description="Polar residues" evidence="1">
    <location>
        <begin position="23"/>
        <end position="33"/>
    </location>
</feature>
<dbReference type="Gene3D" id="2.60.40.150">
    <property type="entry name" value="C2 domain"/>
    <property type="match status" value="2"/>
</dbReference>
<reference evidence="5" key="1">
    <citation type="journal article" date="2015" name="Nat. Plants">
        <title>Genome expansion of Arabis alpina linked with retrotransposition and reduced symmetric DNA methylation.</title>
        <authorList>
            <person name="Willing E.M."/>
            <person name="Rawat V."/>
            <person name="Mandakova T."/>
            <person name="Maumus F."/>
            <person name="James G.V."/>
            <person name="Nordstroem K.J."/>
            <person name="Becker C."/>
            <person name="Warthmann N."/>
            <person name="Chica C."/>
            <person name="Szarzynska B."/>
            <person name="Zytnicki M."/>
            <person name="Albani M.C."/>
            <person name="Kiefer C."/>
            <person name="Bergonzi S."/>
            <person name="Castaings L."/>
            <person name="Mateos J.L."/>
            <person name="Berns M.C."/>
            <person name="Bujdoso N."/>
            <person name="Piofczyk T."/>
            <person name="de Lorenzo L."/>
            <person name="Barrero-Sicilia C."/>
            <person name="Mateos I."/>
            <person name="Piednoel M."/>
            <person name="Hagmann J."/>
            <person name="Chen-Min-Tao R."/>
            <person name="Iglesias-Fernandez R."/>
            <person name="Schuster S.C."/>
            <person name="Alonso-Blanco C."/>
            <person name="Roudier F."/>
            <person name="Carbonero P."/>
            <person name="Paz-Ares J."/>
            <person name="Davis S.J."/>
            <person name="Pecinka A."/>
            <person name="Quesneville H."/>
            <person name="Colot V."/>
            <person name="Lysak M.A."/>
            <person name="Weigel D."/>
            <person name="Coupland G."/>
            <person name="Schneeberger K."/>
        </authorList>
    </citation>
    <scope>NUCLEOTIDE SEQUENCE [LARGE SCALE GENOMIC DNA]</scope>
    <source>
        <strain evidence="5">cv. Pajares</strain>
    </source>
</reference>
<keyword evidence="5" id="KW-1185">Reference proteome</keyword>
<dbReference type="EMBL" id="CM002873">
    <property type="protein sequence ID" value="KFK34587.1"/>
    <property type="molecule type" value="Genomic_DNA"/>
</dbReference>
<feature type="domain" description="C2" evidence="3">
    <location>
        <begin position="177"/>
        <end position="296"/>
    </location>
</feature>
<dbReference type="InterPro" id="IPR000008">
    <property type="entry name" value="C2_dom"/>
</dbReference>
<evidence type="ECO:0000256" key="1">
    <source>
        <dbReference type="SAM" id="MobiDB-lite"/>
    </source>
</evidence>
<evidence type="ECO:0000256" key="2">
    <source>
        <dbReference type="SAM" id="Phobius"/>
    </source>
</evidence>
<proteinExistence type="predicted"/>
<dbReference type="OMA" id="GHDLIAN"/>
<keyword evidence="2" id="KW-0812">Transmembrane</keyword>
<dbReference type="Proteomes" id="UP000029120">
    <property type="component" value="Chromosome 5"/>
</dbReference>